<dbReference type="InterPro" id="IPR025935">
    <property type="entry name" value="AbiH"/>
</dbReference>
<dbReference type="RefSeq" id="WP_311810036.1">
    <property type="nucleotide sequence ID" value="NZ_JARPZN010000015.1"/>
</dbReference>
<dbReference type="AlphaFoldDB" id="A0AAE4KSZ0"/>
<gene>
    <name evidence="1" type="ORF">P7E30_15050</name>
</gene>
<proteinExistence type="predicted"/>
<protein>
    <submittedName>
        <fullName evidence="1">AbiH family protein</fullName>
    </submittedName>
</protein>
<dbReference type="Pfam" id="PF14253">
    <property type="entry name" value="AbiH"/>
    <property type="match status" value="1"/>
</dbReference>
<evidence type="ECO:0000313" key="1">
    <source>
        <dbReference type="EMBL" id="MDT2691493.1"/>
    </source>
</evidence>
<accession>A0AAE4KSZ0</accession>
<reference evidence="1" key="1">
    <citation type="submission" date="2023-03" db="EMBL/GenBank/DDBJ databases">
        <authorList>
            <person name="Shen W."/>
            <person name="Cai J."/>
        </authorList>
    </citation>
    <scope>NUCLEOTIDE SEQUENCE</scope>
    <source>
        <strain evidence="1">K69-2</strain>
    </source>
</reference>
<sequence length="308" mass="36493">MMKRLFILGNGFDLSHGLKTKYTDFEKWVSNRNKELHEKISFMMEEHNKIVLNLEHKLNWSDFEKSFHEIIQGGWGENFIEENIQAYLSNPGDPNFSDADWGALERELEGQLVSLSDVKLLFNEWISLKIEPTVKQHRPKYVFDKEDMFFSFNYTSTLETIYKIKESNIYHIHGDYKNVIVGHNEKFVDNFSKEYDPDDDDIMLSDAMSSVSLLHEKLSKNVNKQINKFEQSIFTSELRTVNKVYIIGHGYGEYDYPYYKLLVQAVSNQCTWHFYYFSKEDFIRLTKLLKILPDIRYKTSNSIPEVFD</sequence>
<name>A0AAE4KSZ0_ENTGA</name>
<evidence type="ECO:0000313" key="2">
    <source>
        <dbReference type="Proteomes" id="UP001183682"/>
    </source>
</evidence>
<dbReference type="EMBL" id="JARPZN010000015">
    <property type="protein sequence ID" value="MDT2691493.1"/>
    <property type="molecule type" value="Genomic_DNA"/>
</dbReference>
<dbReference type="Proteomes" id="UP001183682">
    <property type="component" value="Unassembled WGS sequence"/>
</dbReference>
<organism evidence="1 2">
    <name type="scientific">Enterococcus gallinarum</name>
    <dbReference type="NCBI Taxonomy" id="1353"/>
    <lineage>
        <taxon>Bacteria</taxon>
        <taxon>Bacillati</taxon>
        <taxon>Bacillota</taxon>
        <taxon>Bacilli</taxon>
        <taxon>Lactobacillales</taxon>
        <taxon>Enterococcaceae</taxon>
        <taxon>Enterococcus</taxon>
    </lineage>
</organism>
<comment type="caution">
    <text evidence="1">The sequence shown here is derived from an EMBL/GenBank/DDBJ whole genome shotgun (WGS) entry which is preliminary data.</text>
</comment>